<feature type="transmembrane region" description="Helical" evidence="1">
    <location>
        <begin position="9"/>
        <end position="29"/>
    </location>
</feature>
<reference evidence="3 4" key="1">
    <citation type="submission" date="2022-06" db="EMBL/GenBank/DDBJ databases">
        <title>Runella sp. S5 genome sequencing.</title>
        <authorList>
            <person name="Park S."/>
        </authorList>
    </citation>
    <scope>NUCLEOTIDE SEQUENCE [LARGE SCALE GENOMIC DNA]</scope>
    <source>
        <strain evidence="3 4">S5</strain>
    </source>
</reference>
<dbReference type="Proteomes" id="UP001204772">
    <property type="component" value="Unassembled WGS sequence"/>
</dbReference>
<dbReference type="InterPro" id="IPR050789">
    <property type="entry name" value="Diverse_Enzym_Activities"/>
</dbReference>
<dbReference type="EMBL" id="JAMZEL010000024">
    <property type="protein sequence ID" value="MCP1386397.1"/>
    <property type="molecule type" value="Genomic_DNA"/>
</dbReference>
<evidence type="ECO:0000259" key="2">
    <source>
        <dbReference type="Pfam" id="PF00144"/>
    </source>
</evidence>
<proteinExistence type="predicted"/>
<dbReference type="PANTHER" id="PTHR43283">
    <property type="entry name" value="BETA-LACTAMASE-RELATED"/>
    <property type="match status" value="1"/>
</dbReference>
<gene>
    <name evidence="3" type="ORF">NCI00_28400</name>
</gene>
<organism evidence="3 4">
    <name type="scientific">Runella salmonicolor</name>
    <dbReference type="NCBI Taxonomy" id="2950278"/>
    <lineage>
        <taxon>Bacteria</taxon>
        <taxon>Pseudomonadati</taxon>
        <taxon>Bacteroidota</taxon>
        <taxon>Cytophagia</taxon>
        <taxon>Cytophagales</taxon>
        <taxon>Spirosomataceae</taxon>
        <taxon>Runella</taxon>
    </lineage>
</organism>
<keyword evidence="1" id="KW-0472">Membrane</keyword>
<dbReference type="Gene3D" id="3.40.710.10">
    <property type="entry name" value="DD-peptidase/beta-lactamase superfamily"/>
    <property type="match status" value="1"/>
</dbReference>
<evidence type="ECO:0000313" key="3">
    <source>
        <dbReference type="EMBL" id="MCP1386397.1"/>
    </source>
</evidence>
<dbReference type="SUPFAM" id="SSF56601">
    <property type="entry name" value="beta-lactamase/transpeptidase-like"/>
    <property type="match status" value="1"/>
</dbReference>
<comment type="caution">
    <text evidence="3">The sequence shown here is derived from an EMBL/GenBank/DDBJ whole genome shotgun (WGS) entry which is preliminary data.</text>
</comment>
<sequence>MKKILKKRIYFSLIVTVVVGAITATVYYFRRKQQSNQEKTSDTTIIAASTKKLKVPFPDEIVQAFDAFLNTNASAYGDQLMVYVSQGNMVYLYKKGNNKFDDYAGIASCGKYLAAATIMTLVDEGKINLDTPISTYLPWMQSFEVYNTLTTREILAHRTTIVADSMFDNTQTLNLDTATRAIASQYPITTVGSAYSSASYKFAARVAEVVSGQKWESLFQERIASKCEMKNTYFNQFSDNPDVGKGAQSSPNDYTNFMEMMRNDGEYNGTRILSSVSVREMEKLQLGSYEYGLGCWVFPDVSEVAAVAATRTRANLGYSKLGRALKLFQNSPQNLFNFINFHCKIIF</sequence>
<keyword evidence="4" id="KW-1185">Reference proteome</keyword>
<dbReference type="InterPro" id="IPR001466">
    <property type="entry name" value="Beta-lactam-related"/>
</dbReference>
<protein>
    <submittedName>
        <fullName evidence="3">Beta-lactamase family protein</fullName>
    </submittedName>
</protein>
<dbReference type="PANTHER" id="PTHR43283:SF3">
    <property type="entry name" value="BETA-LACTAMASE FAMILY PROTEIN (AFU_ORTHOLOGUE AFUA_5G07500)"/>
    <property type="match status" value="1"/>
</dbReference>
<evidence type="ECO:0000256" key="1">
    <source>
        <dbReference type="SAM" id="Phobius"/>
    </source>
</evidence>
<name>A0ABT1FX97_9BACT</name>
<dbReference type="Pfam" id="PF00144">
    <property type="entry name" value="Beta-lactamase"/>
    <property type="match status" value="1"/>
</dbReference>
<dbReference type="InterPro" id="IPR012338">
    <property type="entry name" value="Beta-lactam/transpept-like"/>
</dbReference>
<dbReference type="RefSeq" id="WP_253533236.1">
    <property type="nucleotide sequence ID" value="NZ_JAMZEL010000024.1"/>
</dbReference>
<accession>A0ABT1FX97</accession>
<keyword evidence="1" id="KW-1133">Transmembrane helix</keyword>
<keyword evidence="1" id="KW-0812">Transmembrane</keyword>
<feature type="domain" description="Beta-lactamase-related" evidence="2">
    <location>
        <begin position="75"/>
        <end position="278"/>
    </location>
</feature>
<evidence type="ECO:0000313" key="4">
    <source>
        <dbReference type="Proteomes" id="UP001204772"/>
    </source>
</evidence>